<reference evidence="1 2" key="1">
    <citation type="submission" date="2021-12" db="EMBL/GenBank/DDBJ databases">
        <title>Genome sequence of Kibdelosporangium philippinense ATCC 49844.</title>
        <authorList>
            <person name="Fedorov E.A."/>
            <person name="Omeragic M."/>
            <person name="Shalygina K.F."/>
            <person name="Maclea K.S."/>
        </authorList>
    </citation>
    <scope>NUCLEOTIDE SEQUENCE [LARGE SCALE GENOMIC DNA]</scope>
    <source>
        <strain evidence="1 2">ATCC 49844</strain>
    </source>
</reference>
<gene>
    <name evidence="1" type="ORF">LWC34_44375</name>
</gene>
<organism evidence="1 2">
    <name type="scientific">Kibdelosporangium philippinense</name>
    <dbReference type="NCBI Taxonomy" id="211113"/>
    <lineage>
        <taxon>Bacteria</taxon>
        <taxon>Bacillati</taxon>
        <taxon>Actinomycetota</taxon>
        <taxon>Actinomycetes</taxon>
        <taxon>Pseudonocardiales</taxon>
        <taxon>Pseudonocardiaceae</taxon>
        <taxon>Kibdelosporangium</taxon>
    </lineage>
</organism>
<keyword evidence="2" id="KW-1185">Reference proteome</keyword>
<dbReference type="RefSeq" id="WP_250109468.1">
    <property type="nucleotide sequence ID" value="NZ_JAJVCN010000004.1"/>
</dbReference>
<dbReference type="Proteomes" id="UP001521150">
    <property type="component" value="Unassembled WGS sequence"/>
</dbReference>
<protein>
    <submittedName>
        <fullName evidence="1">Uncharacterized protein</fullName>
    </submittedName>
</protein>
<proteinExistence type="predicted"/>
<sequence>MTQVLLDVLARPDKPNSTRLVMTDEAVTIGGKSFAWPEIDKVDFGFIDSYQNKVYVGTSFTIKVGTHDGRKATFLMLSKSKGFFGGTVDHQKRDHGREQWSRAVDILVERAGIRIVETAVAAVRGGGTAEIGGVRIDQRGMSKGRLFKKSVPWNEIASFESKYPYHHVLVRQGDKTKPRIQIANGTWNSMLLPTVIRVFAP</sequence>
<evidence type="ECO:0000313" key="1">
    <source>
        <dbReference type="EMBL" id="MCE7009802.1"/>
    </source>
</evidence>
<comment type="caution">
    <text evidence="1">The sequence shown here is derived from an EMBL/GenBank/DDBJ whole genome shotgun (WGS) entry which is preliminary data.</text>
</comment>
<dbReference type="EMBL" id="JAJVCN010000004">
    <property type="protein sequence ID" value="MCE7009802.1"/>
    <property type="molecule type" value="Genomic_DNA"/>
</dbReference>
<accession>A0ABS8ZQD6</accession>
<evidence type="ECO:0000313" key="2">
    <source>
        <dbReference type="Proteomes" id="UP001521150"/>
    </source>
</evidence>
<name>A0ABS8ZQD6_9PSEU</name>